<dbReference type="Gene3D" id="1.20.120.520">
    <property type="entry name" value="nmb1532 protein domain like"/>
    <property type="match status" value="1"/>
</dbReference>
<gene>
    <name evidence="4" type="ORF">Mth01_22050</name>
</gene>
<evidence type="ECO:0000313" key="5">
    <source>
        <dbReference type="Proteomes" id="UP000610966"/>
    </source>
</evidence>
<evidence type="ECO:0008006" key="6">
    <source>
        <dbReference type="Google" id="ProtNLM"/>
    </source>
</evidence>
<reference evidence="4" key="1">
    <citation type="submission" date="2021-01" db="EMBL/GenBank/DDBJ databases">
        <title>Whole genome shotgun sequence of Sphaerimonospora thailandensis NBRC 107569.</title>
        <authorList>
            <person name="Komaki H."/>
            <person name="Tamura T."/>
        </authorList>
    </citation>
    <scope>NUCLEOTIDE SEQUENCE</scope>
    <source>
        <strain evidence="4">NBRC 107569</strain>
    </source>
</reference>
<comment type="caution">
    <text evidence="4">The sequence shown here is derived from an EMBL/GenBank/DDBJ whole genome shotgun (WGS) entry which is preliminary data.</text>
</comment>
<dbReference type="InterPro" id="IPR012312">
    <property type="entry name" value="Hemerythrin-like"/>
</dbReference>
<dbReference type="Pfam" id="PF01814">
    <property type="entry name" value="Hemerythrin"/>
    <property type="match status" value="1"/>
</dbReference>
<organism evidence="4 5">
    <name type="scientific">Sphaerimonospora thailandensis</name>
    <dbReference type="NCBI Taxonomy" id="795644"/>
    <lineage>
        <taxon>Bacteria</taxon>
        <taxon>Bacillati</taxon>
        <taxon>Actinomycetota</taxon>
        <taxon>Actinomycetes</taxon>
        <taxon>Streptosporangiales</taxon>
        <taxon>Streptosporangiaceae</taxon>
        <taxon>Sphaerimonospora</taxon>
    </lineage>
</organism>
<accession>A0A8J3R6D1</accession>
<feature type="domain" description="Hemerythrin-like" evidence="2">
    <location>
        <begin position="21"/>
        <end position="144"/>
    </location>
</feature>
<proteinExistence type="predicted"/>
<name>A0A8J3R6D1_9ACTN</name>
<keyword evidence="5" id="KW-1185">Reference proteome</keyword>
<dbReference type="EMBL" id="BOOG01000018">
    <property type="protein sequence ID" value="GIH69952.1"/>
    <property type="molecule type" value="Genomic_DNA"/>
</dbReference>
<dbReference type="InterPro" id="IPR018720">
    <property type="entry name" value="DUF2249"/>
</dbReference>
<dbReference type="Pfam" id="PF10006">
    <property type="entry name" value="DUF2249"/>
    <property type="match status" value="1"/>
</dbReference>
<dbReference type="Proteomes" id="UP000610966">
    <property type="component" value="Unassembled WGS sequence"/>
</dbReference>
<evidence type="ECO:0000313" key="4">
    <source>
        <dbReference type="EMBL" id="GIH69952.1"/>
    </source>
</evidence>
<dbReference type="RefSeq" id="WP_204015466.1">
    <property type="nucleotide sequence ID" value="NZ_BOOG01000018.1"/>
</dbReference>
<feature type="domain" description="DUF2249" evidence="3">
    <location>
        <begin position="208"/>
        <end position="277"/>
    </location>
</feature>
<protein>
    <recommendedName>
        <fullName evidence="6">Hemerythrin HHE cation binding domain-containing protein</fullName>
    </recommendedName>
</protein>
<evidence type="ECO:0000256" key="1">
    <source>
        <dbReference type="SAM" id="MobiDB-lite"/>
    </source>
</evidence>
<sequence>MTVTGEQAQAAPVAGPQEATVRAIHDHHRKLGRTMADHALTIGRAVDQLSSPTARQATLVAFCREEILPHAIAEEQTLYATGAKLTEAALLVRAMMGEHTELRDLVDALEQARTPGEIAGAAAALNAMFQSHLVKENDILLPALVDAGVDLGALLGGMHEILGESGHAHGSEQPGSGEAAEQAQGHACTCGGHDDPAAETNAQVVDGELDVRRLVHGRRHEEIFATFRALRPNEAFVLVNDHDPKPLYYQFAAQHPGEFDWGYVESGPEVWRVRIGRL</sequence>
<evidence type="ECO:0000259" key="3">
    <source>
        <dbReference type="Pfam" id="PF10006"/>
    </source>
</evidence>
<dbReference type="AlphaFoldDB" id="A0A8J3R6D1"/>
<feature type="region of interest" description="Disordered" evidence="1">
    <location>
        <begin position="164"/>
        <end position="194"/>
    </location>
</feature>
<evidence type="ECO:0000259" key="2">
    <source>
        <dbReference type="Pfam" id="PF01814"/>
    </source>
</evidence>